<dbReference type="InterPro" id="IPR010093">
    <property type="entry name" value="SinI_DNA-bd"/>
</dbReference>
<dbReference type="Pfam" id="PF12728">
    <property type="entry name" value="HTH_17"/>
    <property type="match status" value="1"/>
</dbReference>
<keyword evidence="1" id="KW-0472">Membrane</keyword>
<evidence type="ECO:0000256" key="1">
    <source>
        <dbReference type="SAM" id="Phobius"/>
    </source>
</evidence>
<protein>
    <submittedName>
        <fullName evidence="3">DNA binding domain-containing protein, excisionase family</fullName>
    </submittedName>
</protein>
<evidence type="ECO:0000313" key="3">
    <source>
        <dbReference type="EMBL" id="SFA59874.1"/>
    </source>
</evidence>
<organism evidence="3 4">
    <name type="scientific">Pedobacter suwonensis</name>
    <dbReference type="NCBI Taxonomy" id="332999"/>
    <lineage>
        <taxon>Bacteria</taxon>
        <taxon>Pseudomonadati</taxon>
        <taxon>Bacteroidota</taxon>
        <taxon>Sphingobacteriia</taxon>
        <taxon>Sphingobacteriales</taxon>
        <taxon>Sphingobacteriaceae</taxon>
        <taxon>Pedobacter</taxon>
    </lineage>
</organism>
<dbReference type="EMBL" id="FOJM01000024">
    <property type="protein sequence ID" value="SFA59874.1"/>
    <property type="molecule type" value="Genomic_DNA"/>
</dbReference>
<reference evidence="4" key="1">
    <citation type="submission" date="2016-10" db="EMBL/GenBank/DDBJ databases">
        <authorList>
            <person name="Varghese N."/>
            <person name="Submissions S."/>
        </authorList>
    </citation>
    <scope>NUCLEOTIDE SEQUENCE [LARGE SCALE GENOMIC DNA]</scope>
    <source>
        <strain evidence="4">DSM 18130</strain>
    </source>
</reference>
<feature type="domain" description="Helix-turn-helix" evidence="2">
    <location>
        <begin position="120"/>
        <end position="166"/>
    </location>
</feature>
<evidence type="ECO:0000313" key="4">
    <source>
        <dbReference type="Proteomes" id="UP000198836"/>
    </source>
</evidence>
<keyword evidence="1" id="KW-1133">Transmembrane helix</keyword>
<dbReference type="NCBIfam" id="TIGR01764">
    <property type="entry name" value="excise"/>
    <property type="match status" value="1"/>
</dbReference>
<feature type="transmembrane region" description="Helical" evidence="1">
    <location>
        <begin position="12"/>
        <end position="35"/>
    </location>
</feature>
<evidence type="ECO:0000259" key="2">
    <source>
        <dbReference type="Pfam" id="PF12728"/>
    </source>
</evidence>
<dbReference type="STRING" id="332999.SAMN04488511_12414"/>
<name>A0A1I0U790_9SPHI</name>
<sequence>MMYFFYQTIAPFGLLAFCLFYLFRLFRLCFLFNFVENCSMISNDQIRRPSKTEQKMAIESLPALSSILSNIHSEQTEIEIEETGERIKIPARALVFLGDILKAMGEGKPVSIVPMATEVTTQKAAEILGCSRPYLVKLLEEGAIEFIKVGKHRRIKFEDVLAYREKMKVQQKNNIIDIMGADEELGMYDS</sequence>
<dbReference type="GO" id="GO:0003677">
    <property type="term" value="F:DNA binding"/>
    <property type="evidence" value="ECO:0007669"/>
    <property type="project" value="InterPro"/>
</dbReference>
<keyword evidence="4" id="KW-1185">Reference proteome</keyword>
<dbReference type="InterPro" id="IPR041657">
    <property type="entry name" value="HTH_17"/>
</dbReference>
<gene>
    <name evidence="3" type="ORF">SAMN04488511_12414</name>
</gene>
<accession>A0A1I0U790</accession>
<dbReference type="Proteomes" id="UP000198836">
    <property type="component" value="Unassembled WGS sequence"/>
</dbReference>
<proteinExistence type="predicted"/>
<keyword evidence="1" id="KW-0812">Transmembrane</keyword>
<dbReference type="AlphaFoldDB" id="A0A1I0U790"/>